<evidence type="ECO:0000256" key="1">
    <source>
        <dbReference type="ARBA" id="ARBA00004167"/>
    </source>
</evidence>
<evidence type="ECO:0000256" key="15">
    <source>
        <dbReference type="PROSITE-ProRule" id="PRU10141"/>
    </source>
</evidence>
<dbReference type="GO" id="GO:0005524">
    <property type="term" value="F:ATP binding"/>
    <property type="evidence" value="ECO:0007669"/>
    <property type="project" value="UniProtKB-UniRule"/>
</dbReference>
<reference evidence="19" key="2">
    <citation type="submission" date="2025-08" db="UniProtKB">
        <authorList>
            <consortium name="RefSeq"/>
        </authorList>
    </citation>
    <scope>IDENTIFICATION</scope>
    <source>
        <tissue evidence="19">Leaf</tissue>
    </source>
</reference>
<keyword evidence="7 15" id="KW-0547">Nucleotide-binding</keyword>
<dbReference type="FunFam" id="1.10.510.10:FF:000161">
    <property type="entry name" value="Wall-associated receptor kinase-like 20"/>
    <property type="match status" value="1"/>
</dbReference>
<dbReference type="InterPro" id="IPR001245">
    <property type="entry name" value="Ser-Thr/Tyr_kinase_cat_dom"/>
</dbReference>
<dbReference type="OrthoDB" id="4062651at2759"/>
<evidence type="ECO:0000256" key="9">
    <source>
        <dbReference type="ARBA" id="ARBA00022840"/>
    </source>
</evidence>
<dbReference type="PROSITE" id="PS00107">
    <property type="entry name" value="PROTEIN_KINASE_ATP"/>
    <property type="match status" value="1"/>
</dbReference>
<dbReference type="InterPro" id="IPR025287">
    <property type="entry name" value="WAK_GUB"/>
</dbReference>
<dbReference type="RefSeq" id="XP_021865799.1">
    <property type="nucleotide sequence ID" value="XM_022010107.2"/>
</dbReference>
<dbReference type="Gene3D" id="1.10.510.10">
    <property type="entry name" value="Transferase(Phosphotransferase) domain 1"/>
    <property type="match status" value="1"/>
</dbReference>
<keyword evidence="9 15" id="KW-0067">ATP-binding</keyword>
<dbReference type="Pfam" id="PF07714">
    <property type="entry name" value="PK_Tyr_Ser-Thr"/>
    <property type="match status" value="1"/>
</dbReference>
<protein>
    <recommendedName>
        <fullName evidence="2">non-specific serine/threonine protein kinase</fullName>
        <ecNumber evidence="2">2.7.11.1</ecNumber>
    </recommendedName>
</protein>
<evidence type="ECO:0000256" key="12">
    <source>
        <dbReference type="ARBA" id="ARBA00023180"/>
    </source>
</evidence>
<dbReference type="PROSITE" id="PS00108">
    <property type="entry name" value="PROTEIN_KINASE_ST"/>
    <property type="match status" value="1"/>
</dbReference>
<accession>A0A9R0JD92</accession>
<evidence type="ECO:0000259" key="17">
    <source>
        <dbReference type="PROSITE" id="PS50011"/>
    </source>
</evidence>
<evidence type="ECO:0000256" key="3">
    <source>
        <dbReference type="ARBA" id="ARBA00022527"/>
    </source>
</evidence>
<name>A0A9R0JD92_SPIOL</name>
<dbReference type="KEGG" id="soe:110804514"/>
<evidence type="ECO:0000256" key="7">
    <source>
        <dbReference type="ARBA" id="ARBA00022741"/>
    </source>
</evidence>
<comment type="catalytic activity">
    <reaction evidence="14">
        <text>L-seryl-[protein] + ATP = O-phospho-L-seryl-[protein] + ADP + H(+)</text>
        <dbReference type="Rhea" id="RHEA:17989"/>
        <dbReference type="Rhea" id="RHEA-COMP:9863"/>
        <dbReference type="Rhea" id="RHEA-COMP:11604"/>
        <dbReference type="ChEBI" id="CHEBI:15378"/>
        <dbReference type="ChEBI" id="CHEBI:29999"/>
        <dbReference type="ChEBI" id="CHEBI:30616"/>
        <dbReference type="ChEBI" id="CHEBI:83421"/>
        <dbReference type="ChEBI" id="CHEBI:456216"/>
        <dbReference type="EC" id="2.7.11.1"/>
    </reaction>
</comment>
<evidence type="ECO:0000256" key="5">
    <source>
        <dbReference type="ARBA" id="ARBA00022692"/>
    </source>
</evidence>
<feature type="domain" description="Protein kinase" evidence="17">
    <location>
        <begin position="346"/>
        <end position="621"/>
    </location>
</feature>
<dbReference type="Pfam" id="PF14380">
    <property type="entry name" value="WAK_assoc"/>
    <property type="match status" value="1"/>
</dbReference>
<evidence type="ECO:0000313" key="19">
    <source>
        <dbReference type="RefSeq" id="XP_021865799.1"/>
    </source>
</evidence>
<keyword evidence="8" id="KW-0418">Kinase</keyword>
<dbReference type="InterPro" id="IPR032872">
    <property type="entry name" value="WAK_assoc_C"/>
</dbReference>
<dbReference type="GeneID" id="110804514"/>
<keyword evidence="4" id="KW-0808">Transferase</keyword>
<evidence type="ECO:0000256" key="8">
    <source>
        <dbReference type="ARBA" id="ARBA00022777"/>
    </source>
</evidence>
<dbReference type="PANTHER" id="PTHR46008">
    <property type="entry name" value="LEAF RUST 10 DISEASE-RESISTANCE LOCUS RECEPTOR-LIKE PROTEIN KINASE-LIKE 1.4"/>
    <property type="match status" value="1"/>
</dbReference>
<evidence type="ECO:0000256" key="16">
    <source>
        <dbReference type="SAM" id="Phobius"/>
    </source>
</evidence>
<dbReference type="Gene3D" id="3.30.200.20">
    <property type="entry name" value="Phosphorylase Kinase, domain 1"/>
    <property type="match status" value="1"/>
</dbReference>
<comment type="subcellular location">
    <subcellularLocation>
        <location evidence="1">Membrane</location>
        <topology evidence="1">Single-pass membrane protein</topology>
    </subcellularLocation>
</comment>
<keyword evidence="18" id="KW-1185">Reference proteome</keyword>
<dbReference type="EC" id="2.7.11.1" evidence="2"/>
<proteinExistence type="predicted"/>
<keyword evidence="10 16" id="KW-1133">Transmembrane helix</keyword>
<evidence type="ECO:0000256" key="14">
    <source>
        <dbReference type="ARBA" id="ARBA00048679"/>
    </source>
</evidence>
<keyword evidence="11 16" id="KW-0472">Membrane</keyword>
<dbReference type="GO" id="GO:0005886">
    <property type="term" value="C:plasma membrane"/>
    <property type="evidence" value="ECO:0007669"/>
    <property type="project" value="UniProtKB-ARBA"/>
</dbReference>
<dbReference type="Pfam" id="PF13947">
    <property type="entry name" value="GUB_WAK_bind"/>
    <property type="match status" value="1"/>
</dbReference>
<dbReference type="PANTHER" id="PTHR46008:SF2">
    <property type="entry name" value="LEAF RUST 10 DISEASE-RESISTANCE LOCUS RECEPTOR-LIKE PROTEIN KINASE-LIKE 1.4"/>
    <property type="match status" value="1"/>
</dbReference>
<evidence type="ECO:0000256" key="10">
    <source>
        <dbReference type="ARBA" id="ARBA00022989"/>
    </source>
</evidence>
<keyword evidence="3" id="KW-0723">Serine/threonine-protein kinase</keyword>
<dbReference type="CDD" id="cd14066">
    <property type="entry name" value="STKc_IRAK"/>
    <property type="match status" value="1"/>
</dbReference>
<feature type="transmembrane region" description="Helical" evidence="16">
    <location>
        <begin position="276"/>
        <end position="297"/>
    </location>
</feature>
<dbReference type="InterPro" id="IPR000719">
    <property type="entry name" value="Prot_kinase_dom"/>
</dbReference>
<evidence type="ECO:0000256" key="13">
    <source>
        <dbReference type="ARBA" id="ARBA00047899"/>
    </source>
</evidence>
<gene>
    <name evidence="19" type="primary">LOC110804514</name>
</gene>
<evidence type="ECO:0000256" key="11">
    <source>
        <dbReference type="ARBA" id="ARBA00023136"/>
    </source>
</evidence>
<evidence type="ECO:0000256" key="4">
    <source>
        <dbReference type="ARBA" id="ARBA00022679"/>
    </source>
</evidence>
<dbReference type="InterPro" id="IPR017441">
    <property type="entry name" value="Protein_kinase_ATP_BS"/>
</dbReference>
<organism evidence="18 19">
    <name type="scientific">Spinacia oleracea</name>
    <name type="common">Spinach</name>
    <dbReference type="NCBI Taxonomy" id="3562"/>
    <lineage>
        <taxon>Eukaryota</taxon>
        <taxon>Viridiplantae</taxon>
        <taxon>Streptophyta</taxon>
        <taxon>Embryophyta</taxon>
        <taxon>Tracheophyta</taxon>
        <taxon>Spermatophyta</taxon>
        <taxon>Magnoliopsida</taxon>
        <taxon>eudicotyledons</taxon>
        <taxon>Gunneridae</taxon>
        <taxon>Pentapetalae</taxon>
        <taxon>Caryophyllales</taxon>
        <taxon>Chenopodiaceae</taxon>
        <taxon>Chenopodioideae</taxon>
        <taxon>Anserineae</taxon>
        <taxon>Spinacia</taxon>
    </lineage>
</organism>
<dbReference type="SMART" id="SM00220">
    <property type="entry name" value="S_TKc"/>
    <property type="match status" value="1"/>
</dbReference>
<dbReference type="GO" id="GO:0004674">
    <property type="term" value="F:protein serine/threonine kinase activity"/>
    <property type="evidence" value="ECO:0007669"/>
    <property type="project" value="UniProtKB-KW"/>
</dbReference>
<dbReference type="Proteomes" id="UP000813463">
    <property type="component" value="Chromosome 5"/>
</dbReference>
<reference evidence="18" key="1">
    <citation type="journal article" date="2021" name="Nat. Commun.">
        <title>Genomic analyses provide insights into spinach domestication and the genetic basis of agronomic traits.</title>
        <authorList>
            <person name="Cai X."/>
            <person name="Sun X."/>
            <person name="Xu C."/>
            <person name="Sun H."/>
            <person name="Wang X."/>
            <person name="Ge C."/>
            <person name="Zhang Z."/>
            <person name="Wang Q."/>
            <person name="Fei Z."/>
            <person name="Jiao C."/>
            <person name="Wang Q."/>
        </authorList>
    </citation>
    <scope>NUCLEOTIDE SEQUENCE [LARGE SCALE GENOMIC DNA]</scope>
    <source>
        <strain evidence="18">cv. Varoflay</strain>
    </source>
</reference>
<dbReference type="PROSITE" id="PS50011">
    <property type="entry name" value="PROTEIN_KINASE_DOM"/>
    <property type="match status" value="1"/>
</dbReference>
<feature type="binding site" evidence="15">
    <location>
        <position position="374"/>
    </location>
    <ligand>
        <name>ATP</name>
        <dbReference type="ChEBI" id="CHEBI:30616"/>
    </ligand>
</feature>
<evidence type="ECO:0000256" key="6">
    <source>
        <dbReference type="ARBA" id="ARBA00022729"/>
    </source>
</evidence>
<sequence>MHLLNLIKSIFFIILYNNVDPSFSLQHYRGSQYEACIFNTSTTCGKSSFKISYPFWGNGRPEYCGHPGFNLSCHRSNLKIKIMSRMYNVLSINYNTSTLRIVSEGFSQGECPQPGHLLYNTTLDLDLFNYTSNVRNASLYYDCPELKHLGGAPFSFDCKGSYLNRLSFLVITDSWEHELGDICGIKLYVPVFRNAYEDLVFHPSSRIGDVLKRGFEVKWVIDQGQCQDCYISGGCCGYNMSLGQSICFCQSGSYPTVCPQLIAQTPSKGMNLEAKVGIGVGAAAGLLFIMITVFVFVRSKKDYHSSSPLPSQKIPPSLPTILEEKSSYFGAQLFSYMELQQATNGFDPCKELGKGGFGTVYHGILDDGREVAVKRLYEKQDKQVVQFMNELEILTRLDHKHLVKLYGCTIRSSPELVLVYEYVPNGTLADHLHGHKAKLRSLPWPIRLRIAIETASALVYLHSSDIIHRDVKTKNILLDINCSVKVADFGLSRLFPLDVSHVSTTPQGSPGYVDPEYQQCYQLTNKSDVYSFGVVLAEIISGKPAVDRNRNRQEINLSHLAINRILKRDWSGFIDPKLKVKKNCKVREQVIAVADLSFKCLQATSETRPCMEQVLQSLKNIQGEESVKDVVVYDVSNNATAVFNGSDYPISSLNGNDNQVCENIDEFI</sequence>
<dbReference type="AlphaFoldDB" id="A0A9R0JD92"/>
<keyword evidence="5 16" id="KW-0812">Transmembrane</keyword>
<dbReference type="GO" id="GO:0030247">
    <property type="term" value="F:polysaccharide binding"/>
    <property type="evidence" value="ECO:0007669"/>
    <property type="project" value="InterPro"/>
</dbReference>
<keyword evidence="6" id="KW-0732">Signal</keyword>
<dbReference type="InterPro" id="IPR008271">
    <property type="entry name" value="Ser/Thr_kinase_AS"/>
</dbReference>
<keyword evidence="12" id="KW-0325">Glycoprotein</keyword>
<dbReference type="InterPro" id="IPR011009">
    <property type="entry name" value="Kinase-like_dom_sf"/>
</dbReference>
<evidence type="ECO:0000313" key="18">
    <source>
        <dbReference type="Proteomes" id="UP000813463"/>
    </source>
</evidence>
<comment type="catalytic activity">
    <reaction evidence="13">
        <text>L-threonyl-[protein] + ATP = O-phospho-L-threonyl-[protein] + ADP + H(+)</text>
        <dbReference type="Rhea" id="RHEA:46608"/>
        <dbReference type="Rhea" id="RHEA-COMP:11060"/>
        <dbReference type="Rhea" id="RHEA-COMP:11605"/>
        <dbReference type="ChEBI" id="CHEBI:15378"/>
        <dbReference type="ChEBI" id="CHEBI:30013"/>
        <dbReference type="ChEBI" id="CHEBI:30616"/>
        <dbReference type="ChEBI" id="CHEBI:61977"/>
        <dbReference type="ChEBI" id="CHEBI:456216"/>
        <dbReference type="EC" id="2.7.11.1"/>
    </reaction>
</comment>
<evidence type="ECO:0000256" key="2">
    <source>
        <dbReference type="ARBA" id="ARBA00012513"/>
    </source>
</evidence>
<dbReference type="SUPFAM" id="SSF56112">
    <property type="entry name" value="Protein kinase-like (PK-like)"/>
    <property type="match status" value="1"/>
</dbReference>